<dbReference type="EMBL" id="KU160669">
    <property type="protein sequence ID" value="ALY10548.1"/>
    <property type="molecule type" value="Genomic_DNA"/>
</dbReference>
<dbReference type="RefSeq" id="YP_009604038.1">
    <property type="nucleotide sequence ID" value="NC_041961.1"/>
</dbReference>
<accession>A0A0U4JKP0</accession>
<evidence type="ECO:0008006" key="4">
    <source>
        <dbReference type="Google" id="ProtNLM"/>
    </source>
</evidence>
<reference evidence="2 3" key="1">
    <citation type="submission" date="2015-11" db="EMBL/GenBank/DDBJ databases">
        <authorList>
            <person name="Menninger J.E."/>
            <person name="Lamey M.E."/>
            <person name="Lindemann J.M."/>
            <person name="Martynyuk T."/>
            <person name="Mele F.E."/>
            <person name="Nabua C.T."/>
            <person name="Napoli C.K."/>
            <person name="Santiago L.M."/>
            <person name="Sweetman A.T."/>
            <person name="Weinstein J.L."/>
            <person name="Barrett N.A."/>
            <person name="Buerkert T.R."/>
            <person name="Cautela J.A."/>
            <person name="Egan M.S."/>
            <person name="Erb J.E."/>
            <person name="Garrigan K.E."/>
            <person name="Hagan D.J."/>
            <person name="Hartwell M.C."/>
            <person name="Hyduchak K.M."/>
            <person name="Jacob A.E."/>
            <person name="DeNigris D.M."/>
            <person name="London S.C."/>
            <person name="King-Smith C."/>
            <person name="Lee-Soety J.Y."/>
            <person name="Bradley K.W."/>
            <person name="Asai D.J."/>
            <person name="Bowman C.A."/>
            <person name="Russell D.A."/>
            <person name="Pope W.H."/>
            <person name="Jacobs-Sera D."/>
            <person name="Hendrix R.W."/>
            <person name="Hatfull G.F."/>
        </authorList>
    </citation>
    <scope>NUCLEOTIDE SEQUENCE [LARGE SCALE GENOMIC DNA]</scope>
</reference>
<proteinExistence type="predicted"/>
<dbReference type="GeneID" id="40079928"/>
<keyword evidence="3" id="KW-1185">Reference proteome</keyword>
<dbReference type="Proteomes" id="UP000224284">
    <property type="component" value="Segment"/>
</dbReference>
<gene>
    <name evidence="2" type="primary">13</name>
    <name evidence="2" type="ORF">TANK_13</name>
</gene>
<sequence length="127" mass="14323">MANPNGNLAGATDPSIPGWQDRINERVREQQKNTQRKRERTRGMSIPYDPELHKLLIVAAQRRDISLVGYCRRAIMAMIAHDLDLPFKDVAQHGAQPVPFGKSGAHFKERTNDNGMSFGRWSITGLK</sequence>
<feature type="compositionally biased region" description="Basic and acidic residues" evidence="1">
    <location>
        <begin position="22"/>
        <end position="31"/>
    </location>
</feature>
<evidence type="ECO:0000313" key="3">
    <source>
        <dbReference type="Proteomes" id="UP000224284"/>
    </source>
</evidence>
<dbReference type="KEGG" id="vg:40079928"/>
<evidence type="ECO:0000256" key="1">
    <source>
        <dbReference type="SAM" id="MobiDB-lite"/>
    </source>
</evidence>
<name>A0A0U4JKP0_9CAUD</name>
<feature type="region of interest" description="Disordered" evidence="1">
    <location>
        <begin position="1"/>
        <end position="45"/>
    </location>
</feature>
<organism evidence="2 3">
    <name type="scientific">Arthrobacter phage Tank</name>
    <dbReference type="NCBI Taxonomy" id="1772319"/>
    <lineage>
        <taxon>Viruses</taxon>
        <taxon>Duplodnaviria</taxon>
        <taxon>Heunggongvirae</taxon>
        <taxon>Uroviricota</taxon>
        <taxon>Caudoviricetes</taxon>
        <taxon>Tankvirus</taxon>
        <taxon>Tankvirus tank</taxon>
    </lineage>
</organism>
<protein>
    <recommendedName>
        <fullName evidence="4">Ribbon-helix-helix DNA binding domain protein</fullName>
    </recommendedName>
</protein>
<evidence type="ECO:0000313" key="2">
    <source>
        <dbReference type="EMBL" id="ALY10548.1"/>
    </source>
</evidence>